<dbReference type="EMBL" id="FXTC01000012">
    <property type="protein sequence ID" value="SMO92288.1"/>
    <property type="molecule type" value="Genomic_DNA"/>
</dbReference>
<sequence length="293" mass="33899">MDRKIFLRNSALAALSLPIMSFADQHLPKEIKMKKLCTACGTQFPESYQKELCAICTEERQYVPATGQSWTTHENLLKAYKTQIIKINEDLYEIIITPKFAIGQRAFLVLSKEGNILWDCIPLLDQNIIDFINKKGGIKAIAISHPHYYSNMNDWAQQFDCPIYIHNRDKDYISDHGEHIQLWSDKSLQLWDNITIENIGGHFDGSSVLLVRNLSKEGTLLCGDTMYLSPSMKHFAIMYSYPNRMPLPKSEILRIKDRLNELNFDAVYGFYSYQNLTTDVKKILNNSIKRYLE</sequence>
<dbReference type="Gene3D" id="3.60.15.10">
    <property type="entry name" value="Ribonuclease Z/Hydroxyacylglutathione hydrolase-like"/>
    <property type="match status" value="1"/>
</dbReference>
<evidence type="ECO:0000313" key="2">
    <source>
        <dbReference type="EMBL" id="SMO92288.1"/>
    </source>
</evidence>
<reference evidence="2 3" key="1">
    <citation type="submission" date="2017-05" db="EMBL/GenBank/DDBJ databases">
        <authorList>
            <person name="Varghese N."/>
            <person name="Submissions S."/>
        </authorList>
    </citation>
    <scope>NUCLEOTIDE SEQUENCE [LARGE SCALE GENOMIC DNA]</scope>
    <source>
        <strain evidence="2 3">DSM 29371</strain>
    </source>
</reference>
<keyword evidence="3" id="KW-1185">Reference proteome</keyword>
<dbReference type="Proteomes" id="UP000316916">
    <property type="component" value="Unassembled WGS sequence"/>
</dbReference>
<name>A0A521F7W7_9FLAO</name>
<gene>
    <name evidence="2" type="ORF">SAMN06265171_11268</name>
</gene>
<protein>
    <recommendedName>
        <fullName evidence="1">Metallo-beta-lactamase domain-containing protein</fullName>
    </recommendedName>
</protein>
<dbReference type="SMART" id="SM00849">
    <property type="entry name" value="Lactamase_B"/>
    <property type="match status" value="1"/>
</dbReference>
<evidence type="ECO:0000259" key="1">
    <source>
        <dbReference type="SMART" id="SM00849"/>
    </source>
</evidence>
<accession>A0A521F7W7</accession>
<dbReference type="AlphaFoldDB" id="A0A521F7W7"/>
<dbReference type="InterPro" id="IPR036866">
    <property type="entry name" value="RibonucZ/Hydroxyglut_hydro"/>
</dbReference>
<organism evidence="2 3">
    <name type="scientific">Chryseobacterium rhizoplanae</name>
    <dbReference type="NCBI Taxonomy" id="1609531"/>
    <lineage>
        <taxon>Bacteria</taxon>
        <taxon>Pseudomonadati</taxon>
        <taxon>Bacteroidota</taxon>
        <taxon>Flavobacteriia</taxon>
        <taxon>Flavobacteriales</taxon>
        <taxon>Weeksellaceae</taxon>
        <taxon>Chryseobacterium group</taxon>
        <taxon>Chryseobacterium</taxon>
    </lineage>
</organism>
<dbReference type="InterPro" id="IPR001279">
    <property type="entry name" value="Metallo-B-lactamas"/>
</dbReference>
<evidence type="ECO:0000313" key="3">
    <source>
        <dbReference type="Proteomes" id="UP000316916"/>
    </source>
</evidence>
<dbReference type="RefSeq" id="WP_142719519.1">
    <property type="nucleotide sequence ID" value="NZ_FXTC01000012.1"/>
</dbReference>
<dbReference type="PANTHER" id="PTHR36839">
    <property type="entry name" value="METALLO-BETA-LACTAMASE FAMILY PROTEIN (AFU_ORTHOLOGUE AFUA_5G12770)"/>
    <property type="match status" value="1"/>
</dbReference>
<dbReference type="PANTHER" id="PTHR36839:SF1">
    <property type="entry name" value="METALLO-BETA-LACTAMASE FAMILY PROTEIN (AFU_ORTHOLOGUE AFUA_5G12770)"/>
    <property type="match status" value="1"/>
</dbReference>
<feature type="domain" description="Metallo-beta-lactamase" evidence="1">
    <location>
        <begin position="103"/>
        <end position="271"/>
    </location>
</feature>
<proteinExistence type="predicted"/>
<dbReference type="SUPFAM" id="SSF56281">
    <property type="entry name" value="Metallo-hydrolase/oxidoreductase"/>
    <property type="match status" value="1"/>
</dbReference>